<dbReference type="AlphaFoldDB" id="A0A7R6SWI9"/>
<sequence length="157" mass="16808">MTPAINIVKKAKVFYKLHEYQHNPSSSSYGEEAAELLNQDSAQVFKTLLVAVEGDQKKLAVAVVPVSGQLNIKAMAAALKVKKVVMAEVVAAERITGYIAGGISPLGQKRVLPTVIDESANSYESIFMSAGRRGLEIEMSAGDLAILTSARFANISR</sequence>
<dbReference type="RefSeq" id="WP_201347714.1">
    <property type="nucleotide sequence ID" value="NZ_AP014546.1"/>
</dbReference>
<keyword evidence="7" id="KW-1185">Reference proteome</keyword>
<dbReference type="KEGG" id="njp:NEJAP_2591"/>
<keyword evidence="2 4" id="KW-0648">Protein biosynthesis</keyword>
<dbReference type="PANTHER" id="PTHR30411:SF0">
    <property type="entry name" value="CYS-TRNA(PRO)_CYS-TRNA(CYS) DEACYLASE YBAK"/>
    <property type="match status" value="1"/>
</dbReference>
<proteinExistence type="inferred from homology"/>
<organism evidence="6 7">
    <name type="scientific">Neptunomonas japonica JAMM 1380</name>
    <dbReference type="NCBI Taxonomy" id="1441457"/>
    <lineage>
        <taxon>Bacteria</taxon>
        <taxon>Pseudomonadati</taxon>
        <taxon>Pseudomonadota</taxon>
        <taxon>Gammaproteobacteria</taxon>
        <taxon>Oceanospirillales</taxon>
        <taxon>Oceanospirillaceae</taxon>
        <taxon>Neptunomonas</taxon>
    </lineage>
</organism>
<comment type="similarity">
    <text evidence="1 4">Belongs to the prolyl-tRNA editing family. YbaK/EbsC subfamily.</text>
</comment>
<dbReference type="GO" id="GO:0016829">
    <property type="term" value="F:lyase activity"/>
    <property type="evidence" value="ECO:0007669"/>
    <property type="project" value="UniProtKB-KW"/>
</dbReference>
<dbReference type="Gene3D" id="3.90.960.10">
    <property type="entry name" value="YbaK/aminoacyl-tRNA synthetase-associated domain"/>
    <property type="match status" value="1"/>
</dbReference>
<protein>
    <recommendedName>
        <fullName evidence="4">Cys-tRNA(Pro)/Cys-tRNA(Cys) deacylase</fullName>
        <ecNumber evidence="4">4.2.-.-</ecNumber>
    </recommendedName>
</protein>
<feature type="domain" description="YbaK/aminoacyl-tRNA synthetase-associated" evidence="5">
    <location>
        <begin position="31"/>
        <end position="144"/>
    </location>
</feature>
<dbReference type="CDD" id="cd00002">
    <property type="entry name" value="YbaK_deacylase"/>
    <property type="match status" value="1"/>
</dbReference>
<keyword evidence="3 4" id="KW-0456">Lyase</keyword>
<evidence type="ECO:0000313" key="6">
    <source>
        <dbReference type="EMBL" id="BBB30535.1"/>
    </source>
</evidence>
<evidence type="ECO:0000259" key="5">
    <source>
        <dbReference type="Pfam" id="PF04073"/>
    </source>
</evidence>
<dbReference type="PIRSF" id="PIRSF006181">
    <property type="entry name" value="EbsC_YbaK"/>
    <property type="match status" value="1"/>
</dbReference>
<accession>A0A7R6SWI9</accession>
<evidence type="ECO:0000256" key="4">
    <source>
        <dbReference type="PIRNR" id="PIRNR006181"/>
    </source>
</evidence>
<dbReference type="GO" id="GO:0006412">
    <property type="term" value="P:translation"/>
    <property type="evidence" value="ECO:0007669"/>
    <property type="project" value="UniProtKB-KW"/>
</dbReference>
<evidence type="ECO:0000256" key="2">
    <source>
        <dbReference type="ARBA" id="ARBA00022917"/>
    </source>
</evidence>
<evidence type="ECO:0000313" key="7">
    <source>
        <dbReference type="Proteomes" id="UP000595332"/>
    </source>
</evidence>
<reference evidence="6 7" key="1">
    <citation type="journal article" date="2008" name="Int. J. Syst. Evol. Microbiol.">
        <title>Neptunomonas japonica sp. nov., an Osedax japonicus symbiont-like bacterium isolated from sediment adjacent to sperm whale carcasses off Kagoshima, Japan.</title>
        <authorList>
            <person name="Miyazaki M."/>
            <person name="Nogi Y."/>
            <person name="Fujiwara Y."/>
            <person name="Kawato M."/>
            <person name="Kubokawa K."/>
            <person name="Horikoshi K."/>
        </authorList>
    </citation>
    <scope>NUCLEOTIDE SEQUENCE [LARGE SCALE GENOMIC DNA]</scope>
    <source>
        <strain evidence="6 7">JAMM 1380</strain>
    </source>
</reference>
<dbReference type="PANTHER" id="PTHR30411">
    <property type="entry name" value="CYTOPLASMIC PROTEIN"/>
    <property type="match status" value="1"/>
</dbReference>
<dbReference type="InterPro" id="IPR036754">
    <property type="entry name" value="YbaK/aa-tRNA-synt-asso_dom_sf"/>
</dbReference>
<dbReference type="SUPFAM" id="SSF55826">
    <property type="entry name" value="YbaK/ProRS associated domain"/>
    <property type="match status" value="1"/>
</dbReference>
<dbReference type="EC" id="4.2.-.-" evidence="4"/>
<evidence type="ECO:0000256" key="1">
    <source>
        <dbReference type="ARBA" id="ARBA00009798"/>
    </source>
</evidence>
<gene>
    <name evidence="6" type="ORF">NEJAP_2591</name>
</gene>
<dbReference type="GO" id="GO:0002161">
    <property type="term" value="F:aminoacyl-tRNA deacylase activity"/>
    <property type="evidence" value="ECO:0007669"/>
    <property type="project" value="InterPro"/>
</dbReference>
<dbReference type="InterPro" id="IPR004369">
    <property type="entry name" value="Prolyl-tRNA_editing_YbaK/EbsC"/>
</dbReference>
<dbReference type="Pfam" id="PF04073">
    <property type="entry name" value="tRNA_edit"/>
    <property type="match status" value="1"/>
</dbReference>
<dbReference type="NCBIfam" id="TIGR00011">
    <property type="entry name" value="YbaK_EbsC"/>
    <property type="match status" value="1"/>
</dbReference>
<name>A0A7R6SWI9_9GAMM</name>
<dbReference type="InterPro" id="IPR007214">
    <property type="entry name" value="YbaK/aa-tRNA-synth-assoc-dom"/>
</dbReference>
<dbReference type="Proteomes" id="UP000595332">
    <property type="component" value="Chromosome"/>
</dbReference>
<evidence type="ECO:0000256" key="3">
    <source>
        <dbReference type="ARBA" id="ARBA00023239"/>
    </source>
</evidence>
<dbReference type="EMBL" id="AP014546">
    <property type="protein sequence ID" value="BBB30535.1"/>
    <property type="molecule type" value="Genomic_DNA"/>
</dbReference>